<dbReference type="Proteomes" id="UP000030856">
    <property type="component" value="Unassembled WGS sequence"/>
</dbReference>
<dbReference type="AlphaFoldDB" id="A0A0B0HAL7"/>
<evidence type="ECO:0000313" key="5">
    <source>
        <dbReference type="Proteomes" id="UP000190962"/>
    </source>
</evidence>
<evidence type="ECO:0000313" key="2">
    <source>
        <dbReference type="EMBL" id="KHF24471.1"/>
    </source>
</evidence>
<name>A0A0B0HAL7_SOVGS</name>
<dbReference type="RefSeq" id="WP_043118648.1">
    <property type="nucleotide sequence ID" value="NZ_JRAA01000003.1"/>
</dbReference>
<dbReference type="Proteomes" id="UP000190962">
    <property type="component" value="Unassembled WGS sequence"/>
</dbReference>
<reference evidence="3 5" key="2">
    <citation type="submission" date="2016-11" db="EMBL/GenBank/DDBJ databases">
        <title>Mixed transmission modes and dynamic genome evolution in an obligate animal-bacterial symbiosis.</title>
        <authorList>
            <person name="Russell S.L."/>
            <person name="Corbett-Detig R.B."/>
            <person name="Cavanaugh C.M."/>
        </authorList>
    </citation>
    <scope>NUCLEOTIDE SEQUENCE [LARGE SCALE GENOMIC DNA]</scope>
    <source>
        <strain evidence="3">MA-KB16</strain>
    </source>
</reference>
<dbReference type="eggNOG" id="COG4967">
    <property type="taxonomic scope" value="Bacteria"/>
</dbReference>
<dbReference type="EMBL" id="MPNX01000009">
    <property type="protein sequence ID" value="OOY34953.1"/>
    <property type="molecule type" value="Genomic_DNA"/>
</dbReference>
<dbReference type="EMBL" id="JRAA01000003">
    <property type="protein sequence ID" value="KHF24471.1"/>
    <property type="molecule type" value="Genomic_DNA"/>
</dbReference>
<feature type="transmembrane region" description="Helical" evidence="1">
    <location>
        <begin position="12"/>
        <end position="31"/>
    </location>
</feature>
<dbReference type="STRING" id="2340.JV46_25300"/>
<reference evidence="2 4" key="1">
    <citation type="journal article" date="2014" name="BMC Genomics">
        <title>The genome of the intracellular bacterium of the coastal bivalve, Solemya velum: a blueprint for thriving in and out of symbiosis.</title>
        <authorList>
            <person name="Dmytrenko O."/>
            <person name="Russell S.L."/>
            <person name="Loo W.T."/>
            <person name="Fontanez K.M."/>
            <person name="Liao L."/>
            <person name="Roeselers G."/>
            <person name="Sharma R."/>
            <person name="Stewart F.J."/>
            <person name="Newton I.L."/>
            <person name="Woyke T."/>
            <person name="Wu D."/>
            <person name="Lang J.M."/>
            <person name="Eisen J.A."/>
            <person name="Cavanaugh C.M."/>
        </authorList>
    </citation>
    <scope>NUCLEOTIDE SEQUENCE [LARGE SCALE GENOMIC DNA]</scope>
    <source>
        <strain evidence="2 4">WH</strain>
    </source>
</reference>
<proteinExistence type="predicted"/>
<keyword evidence="1" id="KW-1133">Transmembrane helix</keyword>
<evidence type="ECO:0000256" key="1">
    <source>
        <dbReference type="SAM" id="Phobius"/>
    </source>
</evidence>
<keyword evidence="4" id="KW-1185">Reference proteome</keyword>
<keyword evidence="1" id="KW-0472">Membrane</keyword>
<accession>A0A0B0HAL7</accession>
<evidence type="ECO:0000313" key="4">
    <source>
        <dbReference type="Proteomes" id="UP000030856"/>
    </source>
</evidence>
<sequence length="598" mass="64397">MFINRPASQKGVVILEALIASAIFIVGLVALSQYQSVIQRESGENKAHDAAALLAQEKLDEFRQVTDKTSFEALATGSDSPIELVNTSFTRSWTITNDASVATDKYIVITVSWTSADGTAESVGLTGFVRWSDVSRQAIYLSGGTSIPSSSGGTLNPDKEYTPTEFEELKLEEVEDEEGNPQKRLIQISEDISVYENEEGQAEVIVKKTDGETVVYDVVFISYNSGVVMLRGIVTVGEGARTAADFFLSDPPGEVLTTDAGYCVHPEESGHDVRTPFGDGDISTSETEILEGNQDRFHCFTGRTWYGNMGMFGYDKKDLICPPLYTYPPTIGVHDSLQEVSSIIYVDDESVEHTTSVPQDRVWALDDQNFRILSFKDSCEETGSGTVDLTFALSTYPGATLVTDLGDTTVEAVNPIGECDPLPATTEDDPVGSCSVDIGGGGYTGRVVLVPDNSLRICGSNVIDPDPNPSTSTLIGAFQLALASEEPTGCVSKYEHLINITVTDAQTAKKKDQLDIDWDAVEISEETYDTSCLHLSTAASGKSAVYSCGVVAEFGETLNITATFDTLSDSDTVDSFTSLSVAKGSSWELPDMELGLDL</sequence>
<dbReference type="OrthoDB" id="6019428at2"/>
<evidence type="ECO:0000313" key="3">
    <source>
        <dbReference type="EMBL" id="OOY34953.1"/>
    </source>
</evidence>
<comment type="caution">
    <text evidence="2">The sequence shown here is derived from an EMBL/GenBank/DDBJ whole genome shotgun (WGS) entry which is preliminary data.</text>
</comment>
<protein>
    <submittedName>
        <fullName evidence="2">Uncharacterized protein</fullName>
    </submittedName>
</protein>
<gene>
    <name evidence="3" type="ORF">BOV88_07525</name>
    <name evidence="2" type="ORF">JV46_25300</name>
</gene>
<organism evidence="2 4">
    <name type="scientific">Solemya velum gill symbiont</name>
    <dbReference type="NCBI Taxonomy" id="2340"/>
    <lineage>
        <taxon>Bacteria</taxon>
        <taxon>Pseudomonadati</taxon>
        <taxon>Pseudomonadota</taxon>
        <taxon>Gammaproteobacteria</taxon>
        <taxon>sulfur-oxidizing symbionts</taxon>
    </lineage>
</organism>
<keyword evidence="1" id="KW-0812">Transmembrane</keyword>